<dbReference type="Gramene" id="EFJ31698">
    <property type="protein sequence ID" value="EFJ31698"/>
    <property type="gene ID" value="SELMODRAFT_408498"/>
</dbReference>
<dbReference type="Proteomes" id="UP000001514">
    <property type="component" value="Unassembled WGS sequence"/>
</dbReference>
<evidence type="ECO:0000256" key="1">
    <source>
        <dbReference type="SAM" id="MobiDB-lite"/>
    </source>
</evidence>
<dbReference type="Pfam" id="PF25573">
    <property type="entry name" value="TPR_PSMD3_N"/>
    <property type="match status" value="1"/>
</dbReference>
<keyword evidence="2" id="KW-1133">Transmembrane helix</keyword>
<dbReference type="HOGENOM" id="CLU_988329_0_0_1"/>
<keyword evidence="5" id="KW-1185">Reference proteome</keyword>
<evidence type="ECO:0000313" key="4">
    <source>
        <dbReference type="EMBL" id="EFJ31698.1"/>
    </source>
</evidence>
<evidence type="ECO:0000313" key="5">
    <source>
        <dbReference type="Proteomes" id="UP000001514"/>
    </source>
</evidence>
<name>D8R8H8_SELML</name>
<evidence type="ECO:0000256" key="2">
    <source>
        <dbReference type="SAM" id="Phobius"/>
    </source>
</evidence>
<dbReference type="PANTHER" id="PTHR10758">
    <property type="entry name" value="26S PROTEASOME NON-ATPASE REGULATORY SUBUNIT 3/COP9 SIGNALOSOME COMPLEX SUBUNIT 3"/>
    <property type="match status" value="1"/>
</dbReference>
<accession>D8R8H8</accession>
<dbReference type="SMART" id="SM00753">
    <property type="entry name" value="PAM"/>
    <property type="match status" value="1"/>
</dbReference>
<reference evidence="4 5" key="1">
    <citation type="journal article" date="2011" name="Science">
        <title>The Selaginella genome identifies genetic changes associated with the evolution of vascular plants.</title>
        <authorList>
            <person name="Banks J.A."/>
            <person name="Nishiyama T."/>
            <person name="Hasebe M."/>
            <person name="Bowman J.L."/>
            <person name="Gribskov M."/>
            <person name="dePamphilis C."/>
            <person name="Albert V.A."/>
            <person name="Aono N."/>
            <person name="Aoyama T."/>
            <person name="Ambrose B.A."/>
            <person name="Ashton N.W."/>
            <person name="Axtell M.J."/>
            <person name="Barker E."/>
            <person name="Barker M.S."/>
            <person name="Bennetzen J.L."/>
            <person name="Bonawitz N.D."/>
            <person name="Chapple C."/>
            <person name="Cheng C."/>
            <person name="Correa L.G."/>
            <person name="Dacre M."/>
            <person name="DeBarry J."/>
            <person name="Dreyer I."/>
            <person name="Elias M."/>
            <person name="Engstrom E.M."/>
            <person name="Estelle M."/>
            <person name="Feng L."/>
            <person name="Finet C."/>
            <person name="Floyd S.K."/>
            <person name="Frommer W.B."/>
            <person name="Fujita T."/>
            <person name="Gramzow L."/>
            <person name="Gutensohn M."/>
            <person name="Harholt J."/>
            <person name="Hattori M."/>
            <person name="Heyl A."/>
            <person name="Hirai T."/>
            <person name="Hiwatashi Y."/>
            <person name="Ishikawa M."/>
            <person name="Iwata M."/>
            <person name="Karol K.G."/>
            <person name="Koehler B."/>
            <person name="Kolukisaoglu U."/>
            <person name="Kubo M."/>
            <person name="Kurata T."/>
            <person name="Lalonde S."/>
            <person name="Li K."/>
            <person name="Li Y."/>
            <person name="Litt A."/>
            <person name="Lyons E."/>
            <person name="Manning G."/>
            <person name="Maruyama T."/>
            <person name="Michael T.P."/>
            <person name="Mikami K."/>
            <person name="Miyazaki S."/>
            <person name="Morinaga S."/>
            <person name="Murata T."/>
            <person name="Mueller-Roeber B."/>
            <person name="Nelson D.R."/>
            <person name="Obara M."/>
            <person name="Oguri Y."/>
            <person name="Olmstead R.G."/>
            <person name="Onodera N."/>
            <person name="Petersen B.L."/>
            <person name="Pils B."/>
            <person name="Prigge M."/>
            <person name="Rensing S.A."/>
            <person name="Riano-Pachon D.M."/>
            <person name="Roberts A.W."/>
            <person name="Sato Y."/>
            <person name="Scheller H.V."/>
            <person name="Schulz B."/>
            <person name="Schulz C."/>
            <person name="Shakirov E.V."/>
            <person name="Shibagaki N."/>
            <person name="Shinohara N."/>
            <person name="Shippen D.E."/>
            <person name="Soerensen I."/>
            <person name="Sotooka R."/>
            <person name="Sugimoto N."/>
            <person name="Sugita M."/>
            <person name="Sumikawa N."/>
            <person name="Tanurdzic M."/>
            <person name="Theissen G."/>
            <person name="Ulvskov P."/>
            <person name="Wakazuki S."/>
            <person name="Weng J.K."/>
            <person name="Willats W.W."/>
            <person name="Wipf D."/>
            <person name="Wolf P.G."/>
            <person name="Yang L."/>
            <person name="Zimmer A.D."/>
            <person name="Zhu Q."/>
            <person name="Mitros T."/>
            <person name="Hellsten U."/>
            <person name="Loque D."/>
            <person name="Otillar R."/>
            <person name="Salamov A."/>
            <person name="Schmutz J."/>
            <person name="Shapiro H."/>
            <person name="Lindquist E."/>
            <person name="Lucas S."/>
            <person name="Rokhsar D."/>
            <person name="Grigoriev I.V."/>
        </authorList>
    </citation>
    <scope>NUCLEOTIDE SEQUENCE [LARGE SCALE GENOMIC DNA]</scope>
</reference>
<keyword evidence="2" id="KW-0812">Transmembrane</keyword>
<protein>
    <recommendedName>
        <fullName evidence="3">26S proteasome non-ATPase regulatory subunit 3 N-terminal TPR repeats domain-containing protein</fullName>
    </recommendedName>
</protein>
<gene>
    <name evidence="4" type="ORF">SELMODRAFT_408498</name>
</gene>
<sequence>MQDVEMKEAPAVSSPHRSKDSTGPSILSLKLPTLGGEGVATKEMGLMVRAVCNVMAFVIPSDSDSLLQFVKKAKACSDAGALLDGLRNVLYVFSDLLVLHQQLYGMMNWSRNYLHYNLYDQAEKLHSKSQRSDSHSNQQLCRYLFYLRKIRTIQFKYTDAKDSLMPQERHRQFPRKALRPCFELTNAVRIGDLELFRSVADKFSATFYADKTHNLMSANVIQTAFPFILFLASSCLLPHFTLLSALQLFVVCVRRKSESYDNLVVSVEAEGNLVEGQLRLLH</sequence>
<keyword evidence="2" id="KW-0472">Membrane</keyword>
<dbReference type="InterPro" id="IPR057985">
    <property type="entry name" value="TPR_PSMD3_N"/>
</dbReference>
<feature type="region of interest" description="Disordered" evidence="1">
    <location>
        <begin position="1"/>
        <end position="26"/>
    </location>
</feature>
<dbReference type="InterPro" id="IPR050756">
    <property type="entry name" value="CSN3"/>
</dbReference>
<organism evidence="5">
    <name type="scientific">Selaginella moellendorffii</name>
    <name type="common">Spikemoss</name>
    <dbReference type="NCBI Taxonomy" id="88036"/>
    <lineage>
        <taxon>Eukaryota</taxon>
        <taxon>Viridiplantae</taxon>
        <taxon>Streptophyta</taxon>
        <taxon>Embryophyta</taxon>
        <taxon>Tracheophyta</taxon>
        <taxon>Lycopodiopsida</taxon>
        <taxon>Selaginellales</taxon>
        <taxon>Selaginellaceae</taxon>
        <taxon>Selaginella</taxon>
    </lineage>
</organism>
<dbReference type="KEGG" id="smo:SELMODRAFT_408498"/>
<dbReference type="EMBL" id="GL377573">
    <property type="protein sequence ID" value="EFJ31698.1"/>
    <property type="molecule type" value="Genomic_DNA"/>
</dbReference>
<dbReference type="STRING" id="88036.D8R8H8"/>
<evidence type="ECO:0000259" key="3">
    <source>
        <dbReference type="Pfam" id="PF25573"/>
    </source>
</evidence>
<dbReference type="AlphaFoldDB" id="D8R8H8"/>
<feature type="domain" description="26S proteasome non-ATPase regulatory subunit 3 N-terminal TPR repeats" evidence="3">
    <location>
        <begin position="111"/>
        <end position="169"/>
    </location>
</feature>
<dbReference type="PANTHER" id="PTHR10758:SF2">
    <property type="entry name" value="26S PROTEASOME NON-ATPASE REGULATORY SUBUNIT 3"/>
    <property type="match status" value="1"/>
</dbReference>
<dbReference type="eggNOG" id="KOG2581">
    <property type="taxonomic scope" value="Eukaryota"/>
</dbReference>
<dbReference type="InParanoid" id="D8R8H8"/>
<feature type="transmembrane region" description="Helical" evidence="2">
    <location>
        <begin position="224"/>
        <end position="253"/>
    </location>
</feature>
<proteinExistence type="predicted"/>